<dbReference type="EMBL" id="CANL01000063">
    <property type="protein sequence ID" value="CCM65285.1"/>
    <property type="molecule type" value="Genomic_DNA"/>
</dbReference>
<evidence type="ECO:0000313" key="1">
    <source>
        <dbReference type="EMBL" id="CCM65285.1"/>
    </source>
</evidence>
<dbReference type="HOGENOM" id="CLU_2421504_0_0_11"/>
<dbReference type="Proteomes" id="UP000018291">
    <property type="component" value="Unassembled WGS sequence"/>
</dbReference>
<sequence>MLGDRYMAPGHGVAYGLPVGMFAGDSQQLLEFDSCLTQRRFRSVAGLAHLTAWPRIPWNPGLLVGGGGRIRTCHLRVMSPTREPSPPTPTK</sequence>
<proteinExistence type="predicted"/>
<name>R4Z3Q6_9ACTN</name>
<gene>
    <name evidence="1" type="ORF">BN381_660003</name>
</gene>
<accession>R4Z3Q6</accession>
<comment type="caution">
    <text evidence="1">The sequence shown here is derived from an EMBL/GenBank/DDBJ whole genome shotgun (WGS) entry which is preliminary data.</text>
</comment>
<reference evidence="1 2" key="1">
    <citation type="journal article" date="2013" name="ISME J.">
        <title>Metabolic model for the filamentous 'Candidatus Microthrix parvicella' based on genomic and metagenomic analyses.</title>
        <authorList>
            <person name="Jon McIlroy S."/>
            <person name="Kristiansen R."/>
            <person name="Albertsen M."/>
            <person name="Michael Karst S."/>
            <person name="Rossetti S."/>
            <person name="Lund Nielsen J."/>
            <person name="Tandoi V."/>
            <person name="James Seviour R."/>
            <person name="Nielsen P.H."/>
        </authorList>
    </citation>
    <scope>NUCLEOTIDE SEQUENCE [LARGE SCALE GENOMIC DNA]</scope>
    <source>
        <strain evidence="1 2">RN1</strain>
    </source>
</reference>
<dbReference type="STRING" id="1229780.BN381_660003"/>
<evidence type="ECO:0000313" key="2">
    <source>
        <dbReference type="Proteomes" id="UP000018291"/>
    </source>
</evidence>
<dbReference type="AlphaFoldDB" id="R4Z3Q6"/>
<keyword evidence="2" id="KW-1185">Reference proteome</keyword>
<organism evidence="1 2">
    <name type="scientific">Candidatus Neomicrothrix parvicella RN1</name>
    <dbReference type="NCBI Taxonomy" id="1229780"/>
    <lineage>
        <taxon>Bacteria</taxon>
        <taxon>Bacillati</taxon>
        <taxon>Actinomycetota</taxon>
        <taxon>Acidimicrobiia</taxon>
        <taxon>Acidimicrobiales</taxon>
        <taxon>Microthrixaceae</taxon>
        <taxon>Candidatus Neomicrothrix</taxon>
    </lineage>
</organism>
<protein>
    <submittedName>
        <fullName evidence="1">Uncharacterized protein</fullName>
    </submittedName>
</protein>